<evidence type="ECO:0000313" key="1">
    <source>
        <dbReference type="Proteomes" id="UP000790787"/>
    </source>
</evidence>
<gene>
    <name evidence="2" type="primary">LOC142168717</name>
</gene>
<proteinExistence type="predicted"/>
<name>A0AC58SKW8_TOBAC</name>
<keyword evidence="1" id="KW-1185">Reference proteome</keyword>
<reference evidence="1" key="1">
    <citation type="journal article" date="2014" name="Nat. Commun.">
        <title>The tobacco genome sequence and its comparison with those of tomato and potato.</title>
        <authorList>
            <person name="Sierro N."/>
            <person name="Battey J.N."/>
            <person name="Ouadi S."/>
            <person name="Bakaher N."/>
            <person name="Bovet L."/>
            <person name="Willig A."/>
            <person name="Goepfert S."/>
            <person name="Peitsch M.C."/>
            <person name="Ivanov N.V."/>
        </authorList>
    </citation>
    <scope>NUCLEOTIDE SEQUENCE [LARGE SCALE GENOMIC DNA]</scope>
</reference>
<accession>A0AC58SKW8</accession>
<protein>
    <submittedName>
        <fullName evidence="2">Uncharacterized protein LOC142168717 isoform X2</fullName>
    </submittedName>
</protein>
<dbReference type="Proteomes" id="UP000790787">
    <property type="component" value="Chromosome 2"/>
</dbReference>
<organism evidence="1 2">
    <name type="scientific">Nicotiana tabacum</name>
    <name type="common">Common tobacco</name>
    <dbReference type="NCBI Taxonomy" id="4097"/>
    <lineage>
        <taxon>Eukaryota</taxon>
        <taxon>Viridiplantae</taxon>
        <taxon>Streptophyta</taxon>
        <taxon>Embryophyta</taxon>
        <taxon>Tracheophyta</taxon>
        <taxon>Spermatophyta</taxon>
        <taxon>Magnoliopsida</taxon>
        <taxon>eudicotyledons</taxon>
        <taxon>Gunneridae</taxon>
        <taxon>Pentapetalae</taxon>
        <taxon>asterids</taxon>
        <taxon>lamiids</taxon>
        <taxon>Solanales</taxon>
        <taxon>Solanaceae</taxon>
        <taxon>Nicotianoideae</taxon>
        <taxon>Nicotianeae</taxon>
        <taxon>Nicotiana</taxon>
    </lineage>
</organism>
<sequence>MATIIMRNEQQVDSEAEVQEISQLEGNNTPFIDSSVPTPPKKHKRAAPSENDFGLGRETSDIWKYFFKFFDKDGQLPKNATLKIF</sequence>
<reference evidence="2" key="2">
    <citation type="submission" date="2025-08" db="UniProtKB">
        <authorList>
            <consortium name="RefSeq"/>
        </authorList>
    </citation>
    <scope>IDENTIFICATION</scope>
    <source>
        <tissue evidence="2">Leaf</tissue>
    </source>
</reference>
<dbReference type="RefSeq" id="XP_075085624.1">
    <property type="nucleotide sequence ID" value="XM_075229523.1"/>
</dbReference>
<evidence type="ECO:0000313" key="2">
    <source>
        <dbReference type="RefSeq" id="XP_075085624.1"/>
    </source>
</evidence>